<evidence type="ECO:0000256" key="6">
    <source>
        <dbReference type="SAM" id="MobiDB-lite"/>
    </source>
</evidence>
<evidence type="ECO:0000256" key="3">
    <source>
        <dbReference type="ARBA" id="ARBA00023015"/>
    </source>
</evidence>
<organism evidence="8 9">
    <name type="scientific">Cnemophilus loriae</name>
    <name type="common">Loria's bird-of-paradise</name>
    <dbReference type="NCBI Taxonomy" id="254448"/>
    <lineage>
        <taxon>Eukaryota</taxon>
        <taxon>Metazoa</taxon>
        <taxon>Chordata</taxon>
        <taxon>Craniata</taxon>
        <taxon>Vertebrata</taxon>
        <taxon>Euteleostomi</taxon>
        <taxon>Archelosauria</taxon>
        <taxon>Archosauria</taxon>
        <taxon>Dinosauria</taxon>
        <taxon>Saurischia</taxon>
        <taxon>Theropoda</taxon>
        <taxon>Coelurosauria</taxon>
        <taxon>Aves</taxon>
        <taxon>Neognathae</taxon>
        <taxon>Neoaves</taxon>
        <taxon>Telluraves</taxon>
        <taxon>Australaves</taxon>
        <taxon>Passeriformes</taxon>
        <taxon>Corvoidea</taxon>
        <taxon>Corvidae</taxon>
        <taxon>Cnemophilus</taxon>
    </lineage>
</organism>
<sequence length="164" mass="18287">MAESAGVELSDDVAALLAEDVCYRLREATQNSSQFLKHTRRRRLTVEDFNRALRWSNVETSLWVPSRPPGPPKGPWGPQESPRHPEDPIPRPPQPPQRVFLGLPPAVPSAVSSLTDDLLKYYQHVTRAVLGDDPQLMKVALQDLQSNPKIAALLPYFVYVVSGV</sequence>
<dbReference type="InterPro" id="IPR046344">
    <property type="entry name" value="TAF6_C_sf"/>
</dbReference>
<evidence type="ECO:0000256" key="4">
    <source>
        <dbReference type="ARBA" id="ARBA00023163"/>
    </source>
</evidence>
<dbReference type="Gene3D" id="1.10.20.10">
    <property type="entry name" value="Histone, subunit A"/>
    <property type="match status" value="1"/>
</dbReference>
<evidence type="ECO:0000256" key="2">
    <source>
        <dbReference type="ARBA" id="ARBA00007688"/>
    </source>
</evidence>
<dbReference type="GO" id="GO:0003713">
    <property type="term" value="F:transcription coactivator activity"/>
    <property type="evidence" value="ECO:0007669"/>
    <property type="project" value="TreeGrafter"/>
</dbReference>
<name>A0A7K8B4K0_9CORV</name>
<dbReference type="PANTHER" id="PTHR10221">
    <property type="entry name" value="TRANSCRIPTION INITIATION FACTOR TFIID SUBUNIT 6"/>
    <property type="match status" value="1"/>
</dbReference>
<feature type="non-terminal residue" evidence="8">
    <location>
        <position position="164"/>
    </location>
</feature>
<dbReference type="GO" id="GO:0046982">
    <property type="term" value="F:protein heterodimerization activity"/>
    <property type="evidence" value="ECO:0007669"/>
    <property type="project" value="InterPro"/>
</dbReference>
<feature type="domain" description="TATA box binding protein associated factor (TAF) histone-like fold" evidence="7">
    <location>
        <begin position="1"/>
        <end position="54"/>
    </location>
</feature>
<dbReference type="Gene3D" id="1.25.40.770">
    <property type="entry name" value="TAF6, C-terminal HEAT repeat domain"/>
    <property type="match status" value="1"/>
</dbReference>
<proteinExistence type="inferred from homology"/>
<dbReference type="GO" id="GO:0016251">
    <property type="term" value="F:RNA polymerase II general transcription initiation factor activity"/>
    <property type="evidence" value="ECO:0007669"/>
    <property type="project" value="InterPro"/>
</dbReference>
<keyword evidence="5" id="KW-0539">Nucleus</keyword>
<dbReference type="EMBL" id="VZTF01007099">
    <property type="protein sequence ID" value="NXB09180.1"/>
    <property type="molecule type" value="Genomic_DNA"/>
</dbReference>
<dbReference type="SMART" id="SM00803">
    <property type="entry name" value="TAF"/>
    <property type="match status" value="1"/>
</dbReference>
<dbReference type="InterPro" id="IPR011442">
    <property type="entry name" value="TAF6_C"/>
</dbReference>
<feature type="region of interest" description="Disordered" evidence="6">
    <location>
        <begin position="62"/>
        <end position="97"/>
    </location>
</feature>
<dbReference type="FunFam" id="1.10.20.10:FF:000040">
    <property type="entry name" value="TAF6-like RNA polymerase II p300/CBP-associated factor-associated factor 65 kDa subunit 6L"/>
    <property type="match status" value="1"/>
</dbReference>
<dbReference type="SUPFAM" id="SSF47113">
    <property type="entry name" value="Histone-fold"/>
    <property type="match status" value="1"/>
</dbReference>
<dbReference type="InterPro" id="IPR009072">
    <property type="entry name" value="Histone-fold"/>
</dbReference>
<comment type="subcellular location">
    <subcellularLocation>
        <location evidence="1">Nucleus</location>
    </subcellularLocation>
</comment>
<dbReference type="PANTHER" id="PTHR10221:SF22">
    <property type="entry name" value="TAF6-LIKE RNA POLYMERASE II P300_CBP-ASSOCIATED FACTOR-ASSOCIATED FACTOR 65 KDA SUBUNIT 6L"/>
    <property type="match status" value="1"/>
</dbReference>
<feature type="compositionally biased region" description="Pro residues" evidence="6">
    <location>
        <begin position="66"/>
        <end position="75"/>
    </location>
</feature>
<comment type="similarity">
    <text evidence="2">Belongs to the TAF6 family.</text>
</comment>
<protein>
    <submittedName>
        <fullName evidence="8">TAF6L factor</fullName>
    </submittedName>
</protein>
<dbReference type="CDD" id="cd22932">
    <property type="entry name" value="HFD_TAF6L"/>
    <property type="match status" value="1"/>
</dbReference>
<dbReference type="AlphaFoldDB" id="A0A7K8B4K0"/>
<dbReference type="GO" id="GO:0000124">
    <property type="term" value="C:SAGA complex"/>
    <property type="evidence" value="ECO:0007669"/>
    <property type="project" value="InterPro"/>
</dbReference>
<evidence type="ECO:0000256" key="1">
    <source>
        <dbReference type="ARBA" id="ARBA00004123"/>
    </source>
</evidence>
<reference evidence="8 9" key="1">
    <citation type="submission" date="2019-09" db="EMBL/GenBank/DDBJ databases">
        <title>Bird 10,000 Genomes (B10K) Project - Family phase.</title>
        <authorList>
            <person name="Zhang G."/>
        </authorList>
    </citation>
    <scope>NUCLEOTIDE SEQUENCE [LARGE SCALE GENOMIC DNA]</scope>
    <source>
        <strain evidence="8">B10K-DU-029-38</strain>
        <tissue evidence="8">Muscle</tissue>
    </source>
</reference>
<dbReference type="GO" id="GO:0051123">
    <property type="term" value="P:RNA polymerase II preinitiation complex assembly"/>
    <property type="evidence" value="ECO:0007669"/>
    <property type="project" value="TreeGrafter"/>
</dbReference>
<dbReference type="Pfam" id="PF02969">
    <property type="entry name" value="TAF"/>
    <property type="match status" value="1"/>
</dbReference>
<dbReference type="GO" id="GO:0005669">
    <property type="term" value="C:transcription factor TFIID complex"/>
    <property type="evidence" value="ECO:0007669"/>
    <property type="project" value="InterPro"/>
</dbReference>
<evidence type="ECO:0000256" key="5">
    <source>
        <dbReference type="ARBA" id="ARBA00023242"/>
    </source>
</evidence>
<dbReference type="Pfam" id="PF07571">
    <property type="entry name" value="TAF6_C"/>
    <property type="match status" value="1"/>
</dbReference>
<keyword evidence="4" id="KW-0804">Transcription</keyword>
<dbReference type="InterPro" id="IPR004823">
    <property type="entry name" value="TAF_TATA-bd_Histone-like_dom"/>
</dbReference>
<evidence type="ECO:0000313" key="8">
    <source>
        <dbReference type="EMBL" id="NXB09180.1"/>
    </source>
</evidence>
<dbReference type="Proteomes" id="UP000517678">
    <property type="component" value="Unassembled WGS sequence"/>
</dbReference>
<accession>A0A7K8B4K0</accession>
<feature type="non-terminal residue" evidence="8">
    <location>
        <position position="1"/>
    </location>
</feature>
<keyword evidence="3" id="KW-0805">Transcription regulation</keyword>
<comment type="caution">
    <text evidence="8">The sequence shown here is derived from an EMBL/GenBank/DDBJ whole genome shotgun (WGS) entry which is preliminary data.</text>
</comment>
<evidence type="ECO:0000259" key="7">
    <source>
        <dbReference type="SMART" id="SM00803"/>
    </source>
</evidence>
<dbReference type="InterPro" id="IPR037796">
    <property type="entry name" value="TAF6"/>
</dbReference>
<keyword evidence="9" id="KW-1185">Reference proteome</keyword>
<gene>
    <name evidence="8" type="primary">Taf6l</name>
    <name evidence="8" type="ORF">CNELOR_R04398</name>
</gene>
<evidence type="ECO:0000313" key="9">
    <source>
        <dbReference type="Proteomes" id="UP000517678"/>
    </source>
</evidence>
<dbReference type="GO" id="GO:0046695">
    <property type="term" value="C:SLIK (SAGA-like) complex"/>
    <property type="evidence" value="ECO:0007669"/>
    <property type="project" value="InterPro"/>
</dbReference>